<reference evidence="2 3" key="1">
    <citation type="submission" date="2018-06" db="EMBL/GenBank/DDBJ databases">
        <authorList>
            <consortium name="Pathogen Informatics"/>
            <person name="Doyle S."/>
        </authorList>
    </citation>
    <scope>NUCLEOTIDE SEQUENCE [LARGE SCALE GENOMIC DNA]</scope>
    <source>
        <strain evidence="2 3">NCTC11842</strain>
    </source>
</reference>
<dbReference type="RefSeq" id="WP_010798121.1">
    <property type="nucleotide sequence ID" value="NZ_FQYS01000003.1"/>
</dbReference>
<dbReference type="InterPro" id="IPR029044">
    <property type="entry name" value="Nucleotide-diphossugar_trans"/>
</dbReference>
<name>A0A2X2CFY3_PSELU</name>
<evidence type="ECO:0000256" key="1">
    <source>
        <dbReference type="SAM" id="MobiDB-lite"/>
    </source>
</evidence>
<dbReference type="Proteomes" id="UP000250443">
    <property type="component" value="Unassembled WGS sequence"/>
</dbReference>
<dbReference type="Pfam" id="PF06258">
    <property type="entry name" value="Mito_fiss_Elm1"/>
    <property type="match status" value="1"/>
</dbReference>
<evidence type="ECO:0000313" key="2">
    <source>
        <dbReference type="EMBL" id="SPZ06033.1"/>
    </source>
</evidence>
<dbReference type="PANTHER" id="PTHR33986:SF15">
    <property type="entry name" value="MITOCHONDRIAL FISSION PROTEIN ELM1"/>
    <property type="match status" value="1"/>
</dbReference>
<dbReference type="SUPFAM" id="SSF53448">
    <property type="entry name" value="Nucleotide-diphospho-sugar transferases"/>
    <property type="match status" value="1"/>
</dbReference>
<proteinExistence type="predicted"/>
<dbReference type="AlphaFoldDB" id="A0A2X2CFY3"/>
<feature type="compositionally biased region" description="Polar residues" evidence="1">
    <location>
        <begin position="26"/>
        <end position="38"/>
    </location>
</feature>
<feature type="region of interest" description="Disordered" evidence="1">
    <location>
        <begin position="18"/>
        <end position="39"/>
    </location>
</feature>
<accession>A0A2X2CFY3</accession>
<evidence type="ECO:0000313" key="3">
    <source>
        <dbReference type="Proteomes" id="UP000250443"/>
    </source>
</evidence>
<protein>
    <submittedName>
        <fullName evidence="2">Protein of uncharacterized function (DUF1022)</fullName>
    </submittedName>
</protein>
<dbReference type="Gene3D" id="3.90.550.10">
    <property type="entry name" value="Spore Coat Polysaccharide Biosynthesis Protein SpsA, Chain A"/>
    <property type="match status" value="1"/>
</dbReference>
<dbReference type="EMBL" id="UAUF01000011">
    <property type="protein sequence ID" value="SPZ06033.1"/>
    <property type="molecule type" value="Genomic_DNA"/>
</dbReference>
<dbReference type="InterPro" id="IPR009367">
    <property type="entry name" value="Elm1-like"/>
</dbReference>
<organism evidence="2 3">
    <name type="scientific">Pseudomonas luteola</name>
    <dbReference type="NCBI Taxonomy" id="47886"/>
    <lineage>
        <taxon>Bacteria</taxon>
        <taxon>Pseudomonadati</taxon>
        <taxon>Pseudomonadota</taxon>
        <taxon>Gammaproteobacteria</taxon>
        <taxon>Pseudomonadales</taxon>
        <taxon>Pseudomonadaceae</taxon>
        <taxon>Pseudomonas</taxon>
    </lineage>
</organism>
<dbReference type="SUPFAM" id="SSF53756">
    <property type="entry name" value="UDP-Glycosyltransferase/glycogen phosphorylase"/>
    <property type="match status" value="1"/>
</dbReference>
<sequence length="805" mass="89963">MTFFAWKAPRAIRKWKLPRSEKKRVSPSTASVGTSGSQAAHAPMAVPHIVPIVLEARAGAPEQPAVRIFLGTEPAQYRAERIFVYSLEQVRNPDRRYEVYRMTRLPGFDESRWRTGFTNYRFAIPDLSGRHGRAIYNDVDQIYTADPADLFDQPMGEHGYLALTPNDTAVTLIDCERMVEVWNFEKARCESKKALHAQAAEKPGLWGQLDPIWHARDLEYEHGRSRLLHYTTLHLQPWRPTPEQYSYQINPYAEYFLSLEQAANAKGYEPYTMASPSPDFNAACQTLASPAASLPSDVLSFASALSGNDIAFVGHWTDVHKDSLATTHYRFEQLRQPDLPSHDLLAVSGLEHLPPEDVPWLVDRLFRLSRSFVYIRTGLGTDESLIGSIKGWRALLRRVSQRYPDRCWQLDCEDGNGTLQRYLADFPLRSRRAEALPRVWVLLGQHAGDNAQLVAIAESLGWPYECKETRFKPAKYVPGALLQGKMAQSAPGLAAPWPDLVLSSGRRTAPVAHWIQRRSEGRSRLVVVGRPRAPLSSFDLVLTTPQYSLPLRDNVVDLPVPFIQNQIPSDQELAVWKERFAHLPRPWVAMLVGGSSIPYELDKAAGRTLGAQASAAVKAKGGSLLISTSPRTAEPVTQSLLQAIETPHWCYRFDKGSDNPYRALLALADAFIVTGESVSMLTEAALTGKPVAVFPLPVRRHFKARVHHALERKLGVIDRVAGSRGTPRQQNKTGRLYDSLVEEGLIKRERRIEEVHVALGLLPLPQGLDQMPGLSPALMATSRQRAIEAVRAVITGERALSANRI</sequence>
<dbReference type="PANTHER" id="PTHR33986">
    <property type="entry name" value="OS02G0535700 PROTEIN"/>
    <property type="match status" value="1"/>
</dbReference>
<gene>
    <name evidence="2" type="ORF">NCTC11842_01960</name>
</gene>